<organism evidence="1 2">
    <name type="scientific">Paramarasmius palmivorus</name>
    <dbReference type="NCBI Taxonomy" id="297713"/>
    <lineage>
        <taxon>Eukaryota</taxon>
        <taxon>Fungi</taxon>
        <taxon>Dikarya</taxon>
        <taxon>Basidiomycota</taxon>
        <taxon>Agaricomycotina</taxon>
        <taxon>Agaricomycetes</taxon>
        <taxon>Agaricomycetidae</taxon>
        <taxon>Agaricales</taxon>
        <taxon>Marasmiineae</taxon>
        <taxon>Marasmiaceae</taxon>
        <taxon>Paramarasmius</taxon>
    </lineage>
</organism>
<dbReference type="EMBL" id="JAYKXP010000063">
    <property type="protein sequence ID" value="KAK7032527.1"/>
    <property type="molecule type" value="Genomic_DNA"/>
</dbReference>
<proteinExistence type="predicted"/>
<protein>
    <submittedName>
        <fullName evidence="1">Uncharacterized protein</fullName>
    </submittedName>
</protein>
<gene>
    <name evidence="1" type="ORF">VNI00_012924</name>
</gene>
<sequence>MSMNAAASSCEKPLKTTPLTLRKVGSTITVRSQERIAEGDEVYDYDQFRVMLGGVYGEQDDDDEGQVPRNIKTVSYVQRWRRNVDFVGDVGLPGSPLIATDFPSSPVAVIHPSSLRISSHPPYDNAAISRLAMASSPELASPTMIDKPTHFYDLYDAELERMIDEEASELQESSTTSFDETISVYVPPVTALPRQKSKTGLKSAIRWLPTRIKYSFLSTAAGRSLRRSP</sequence>
<accession>A0AAW0BZV1</accession>
<dbReference type="Proteomes" id="UP001383192">
    <property type="component" value="Unassembled WGS sequence"/>
</dbReference>
<reference evidence="1 2" key="1">
    <citation type="submission" date="2024-01" db="EMBL/GenBank/DDBJ databases">
        <title>A draft genome for a cacao thread blight-causing isolate of Paramarasmius palmivorus.</title>
        <authorList>
            <person name="Baruah I.K."/>
            <person name="Bukari Y."/>
            <person name="Amoako-Attah I."/>
            <person name="Meinhardt L.W."/>
            <person name="Bailey B.A."/>
            <person name="Cohen S.P."/>
        </authorList>
    </citation>
    <scope>NUCLEOTIDE SEQUENCE [LARGE SCALE GENOMIC DNA]</scope>
    <source>
        <strain evidence="1 2">GH-12</strain>
    </source>
</reference>
<dbReference type="AlphaFoldDB" id="A0AAW0BZV1"/>
<comment type="caution">
    <text evidence="1">The sequence shown here is derived from an EMBL/GenBank/DDBJ whole genome shotgun (WGS) entry which is preliminary data.</text>
</comment>
<name>A0AAW0BZV1_9AGAR</name>
<evidence type="ECO:0000313" key="2">
    <source>
        <dbReference type="Proteomes" id="UP001383192"/>
    </source>
</evidence>
<evidence type="ECO:0000313" key="1">
    <source>
        <dbReference type="EMBL" id="KAK7032527.1"/>
    </source>
</evidence>
<keyword evidence="2" id="KW-1185">Reference proteome</keyword>